<gene>
    <name evidence="2" type="ORF">CBZ_19390</name>
</gene>
<evidence type="ECO:0000256" key="1">
    <source>
        <dbReference type="ARBA" id="ARBA00009981"/>
    </source>
</evidence>
<evidence type="ECO:0000313" key="2">
    <source>
        <dbReference type="EMBL" id="GCE76883.1"/>
    </source>
</evidence>
<dbReference type="Gene3D" id="3.40.1620.10">
    <property type="entry name" value="YefM-like domain"/>
    <property type="match status" value="1"/>
</dbReference>
<comment type="similarity">
    <text evidence="1">Belongs to the phD/YefM antitoxin family.</text>
</comment>
<dbReference type="OrthoDB" id="4419580at2"/>
<dbReference type="AlphaFoldDB" id="A0A402DRW7"/>
<dbReference type="InterPro" id="IPR036165">
    <property type="entry name" value="YefM-like_sf"/>
</dbReference>
<dbReference type="SUPFAM" id="SSF143120">
    <property type="entry name" value="YefM-like"/>
    <property type="match status" value="1"/>
</dbReference>
<dbReference type="EMBL" id="BIMR01000141">
    <property type="protein sequence ID" value="GCE76883.1"/>
    <property type="molecule type" value="Genomic_DNA"/>
</dbReference>
<accession>A0A402DRW7</accession>
<evidence type="ECO:0000313" key="3">
    <source>
        <dbReference type="Proteomes" id="UP000289954"/>
    </source>
</evidence>
<protein>
    <submittedName>
        <fullName evidence="2">Uncharacterized protein</fullName>
    </submittedName>
</protein>
<sequence length="83" mass="9236">MGTVVGLRELRQHASDVIRRVESGERVTVTVSGRSVAEIGPVVESSWRRYDEIAGLWVGARYGELDRDAFDDSLRDPFDGTGR</sequence>
<comment type="caution">
    <text evidence="2">The sequence shown here is derived from an EMBL/GenBank/DDBJ whole genome shotgun (WGS) entry which is preliminary data.</text>
</comment>
<organism evidence="2 3">
    <name type="scientific">Cellulomonas biazotea</name>
    <dbReference type="NCBI Taxonomy" id="1709"/>
    <lineage>
        <taxon>Bacteria</taxon>
        <taxon>Bacillati</taxon>
        <taxon>Actinomycetota</taxon>
        <taxon>Actinomycetes</taxon>
        <taxon>Micrococcales</taxon>
        <taxon>Cellulomonadaceae</taxon>
        <taxon>Cellulomonas</taxon>
    </lineage>
</organism>
<dbReference type="RefSeq" id="WP_130781486.1">
    <property type="nucleotide sequence ID" value="NZ_BIMR01000141.1"/>
</dbReference>
<keyword evidence="3" id="KW-1185">Reference proteome</keyword>
<dbReference type="NCBIfam" id="TIGR01552">
    <property type="entry name" value="phd_fam"/>
    <property type="match status" value="1"/>
</dbReference>
<dbReference type="Proteomes" id="UP000289954">
    <property type="component" value="Unassembled WGS sequence"/>
</dbReference>
<reference evidence="2 3" key="1">
    <citation type="submission" date="2019-01" db="EMBL/GenBank/DDBJ databases">
        <title>Draft genome sequence of Cellulomonas takizawaensis strain TKZ-21.</title>
        <authorList>
            <person name="Yamamura H."/>
            <person name="Hayashi T."/>
            <person name="Hamada M."/>
            <person name="Serisawa Y."/>
            <person name="Matsuyama K."/>
            <person name="Nakagawa Y."/>
            <person name="Otoguro M."/>
            <person name="Yanagida F."/>
            <person name="Hayakawa M."/>
        </authorList>
    </citation>
    <scope>NUCLEOTIDE SEQUENCE [LARGE SCALE GENOMIC DNA]</scope>
    <source>
        <strain evidence="2 3">NBRC12680</strain>
    </source>
</reference>
<name>A0A402DRW7_9CELL</name>
<proteinExistence type="inferred from homology"/>